<evidence type="ECO:0000313" key="6">
    <source>
        <dbReference type="Proteomes" id="UP000326178"/>
    </source>
</evidence>
<dbReference type="SUPFAM" id="SSF53901">
    <property type="entry name" value="Thiolase-like"/>
    <property type="match status" value="2"/>
</dbReference>
<name>A0A5J6F4T7_9ACTN</name>
<organism evidence="5 6">
    <name type="scientific">Streptomyces nitrosporeus</name>
    <dbReference type="NCBI Taxonomy" id="28894"/>
    <lineage>
        <taxon>Bacteria</taxon>
        <taxon>Bacillati</taxon>
        <taxon>Actinomycetota</taxon>
        <taxon>Actinomycetes</taxon>
        <taxon>Kitasatosporales</taxon>
        <taxon>Streptomycetaceae</taxon>
        <taxon>Streptomyces</taxon>
    </lineage>
</organism>
<dbReference type="RefSeq" id="WP_150486625.1">
    <property type="nucleotide sequence ID" value="NZ_BMUV01000007.1"/>
</dbReference>
<dbReference type="KEGG" id="snk:CP967_04185"/>
<accession>A0A5J6F4T7</accession>
<dbReference type="Pfam" id="PF02801">
    <property type="entry name" value="Ketoacyl-synt_C"/>
    <property type="match status" value="1"/>
</dbReference>
<proteinExistence type="inferred from homology"/>
<dbReference type="CDD" id="cd00834">
    <property type="entry name" value="KAS_I_II"/>
    <property type="match status" value="1"/>
</dbReference>
<comment type="similarity">
    <text evidence="1 3">Belongs to the thiolase-like superfamily. Beta-ketoacyl-ACP synthases family.</text>
</comment>
<dbReference type="Proteomes" id="UP000326178">
    <property type="component" value="Chromosome"/>
</dbReference>
<evidence type="ECO:0000256" key="2">
    <source>
        <dbReference type="ARBA" id="ARBA00022679"/>
    </source>
</evidence>
<dbReference type="InterPro" id="IPR014030">
    <property type="entry name" value="Ketoacyl_synth_N"/>
</dbReference>
<reference evidence="5 6" key="1">
    <citation type="submission" date="2017-09" db="EMBL/GenBank/DDBJ databases">
        <authorList>
            <person name="Lee N."/>
            <person name="Cho B.-K."/>
        </authorList>
    </citation>
    <scope>NUCLEOTIDE SEQUENCE [LARGE SCALE GENOMIC DNA]</scope>
    <source>
        <strain evidence="5 6">ATCC 12769</strain>
    </source>
</reference>
<evidence type="ECO:0000256" key="1">
    <source>
        <dbReference type="ARBA" id="ARBA00008467"/>
    </source>
</evidence>
<dbReference type="SMART" id="SM00825">
    <property type="entry name" value="PKS_KS"/>
    <property type="match status" value="1"/>
</dbReference>
<dbReference type="Pfam" id="PF00109">
    <property type="entry name" value="ketoacyl-synt"/>
    <property type="match status" value="1"/>
</dbReference>
<dbReference type="OrthoDB" id="9808669at2"/>
<dbReference type="GO" id="GO:0004315">
    <property type="term" value="F:3-oxoacyl-[acyl-carrier-protein] synthase activity"/>
    <property type="evidence" value="ECO:0007669"/>
    <property type="project" value="TreeGrafter"/>
</dbReference>
<protein>
    <submittedName>
        <fullName evidence="5">Beta-ketoacyl-[acyl-carrier-protein] synthase family protein</fullName>
    </submittedName>
</protein>
<sequence>MNEEIRPSAAITGIGTELSGASGVAEFWIALRSARPGVRALQDGAFEKLPNPLGAVVDRRRPVDLLPGIEPRFAKSYSDEILLTMAAMEQARQNAGLSPGELDPQRIGIAASSSRGPLQWWSDNSPNGLRTRPGRADALLSLPGAPASLFAVYAGIQGQVSTLSSACVGGHQAIGWAAGQIAAGSADAMIVVGHEFPLVPDLLHAYNALGVLSSRVSEPETAMRPYSLDRDGFALGEGAVALVLENPEHAKRRGARIYATVLGQRSENEAAHATSMDATGTSMAGLVTRLLARHEVAPADLSYVCGHASSTGLNDRTESRMMAHLFTGRPRSRWAPLGGNKPVFGHTLGASGIVNAAACALMTYHQELAPTRMVGAVDPDCDHDHVAEGPRRIEVRKTLSLSFALGSQSSALLMGVPS</sequence>
<gene>
    <name evidence="5" type="ORF">CP967_04185</name>
</gene>
<evidence type="ECO:0000313" key="5">
    <source>
        <dbReference type="EMBL" id="QEU71261.1"/>
    </source>
</evidence>
<dbReference type="InterPro" id="IPR014031">
    <property type="entry name" value="Ketoacyl_synth_C"/>
</dbReference>
<evidence type="ECO:0000259" key="4">
    <source>
        <dbReference type="PROSITE" id="PS52004"/>
    </source>
</evidence>
<dbReference type="GO" id="GO:0006633">
    <property type="term" value="P:fatty acid biosynthetic process"/>
    <property type="evidence" value="ECO:0007669"/>
    <property type="project" value="TreeGrafter"/>
</dbReference>
<dbReference type="AlphaFoldDB" id="A0A5J6F4T7"/>
<feature type="domain" description="Ketosynthase family 3 (KS3)" evidence="4">
    <location>
        <begin position="6"/>
        <end position="416"/>
    </location>
</feature>
<dbReference type="InterPro" id="IPR020841">
    <property type="entry name" value="PKS_Beta-ketoAc_synthase_dom"/>
</dbReference>
<dbReference type="InterPro" id="IPR000794">
    <property type="entry name" value="Beta-ketoacyl_synthase"/>
</dbReference>
<dbReference type="PANTHER" id="PTHR11712:SF336">
    <property type="entry name" value="3-OXOACYL-[ACYL-CARRIER-PROTEIN] SYNTHASE, MITOCHONDRIAL"/>
    <property type="match status" value="1"/>
</dbReference>
<dbReference type="Gene3D" id="3.40.47.10">
    <property type="match status" value="2"/>
</dbReference>
<keyword evidence="6" id="KW-1185">Reference proteome</keyword>
<dbReference type="InterPro" id="IPR016039">
    <property type="entry name" value="Thiolase-like"/>
</dbReference>
<dbReference type="EMBL" id="CP023702">
    <property type="protein sequence ID" value="QEU71261.1"/>
    <property type="molecule type" value="Genomic_DNA"/>
</dbReference>
<dbReference type="PANTHER" id="PTHR11712">
    <property type="entry name" value="POLYKETIDE SYNTHASE-RELATED"/>
    <property type="match status" value="1"/>
</dbReference>
<dbReference type="GO" id="GO:0005829">
    <property type="term" value="C:cytosol"/>
    <property type="evidence" value="ECO:0007669"/>
    <property type="project" value="TreeGrafter"/>
</dbReference>
<dbReference type="PROSITE" id="PS52004">
    <property type="entry name" value="KS3_2"/>
    <property type="match status" value="1"/>
</dbReference>
<evidence type="ECO:0000256" key="3">
    <source>
        <dbReference type="RuleBase" id="RU003694"/>
    </source>
</evidence>
<keyword evidence="2 3" id="KW-0808">Transferase</keyword>